<feature type="binding site" evidence="18">
    <location>
        <position position="544"/>
    </location>
    <ligand>
        <name>ATP</name>
        <dbReference type="ChEBI" id="CHEBI:30616"/>
    </ligand>
</feature>
<evidence type="ECO:0000256" key="19">
    <source>
        <dbReference type="SAM" id="Phobius"/>
    </source>
</evidence>
<dbReference type="Pfam" id="PF08276">
    <property type="entry name" value="PAN_2"/>
    <property type="match status" value="1"/>
</dbReference>
<dbReference type="EMBL" id="SWLB01000014">
    <property type="protein sequence ID" value="KAF3330031.1"/>
    <property type="molecule type" value="Genomic_DNA"/>
</dbReference>
<keyword evidence="10 19" id="KW-1133">Transmembrane helix</keyword>
<keyword evidence="13 24" id="KW-0675">Receptor</keyword>
<dbReference type="PROSITE" id="PS00108">
    <property type="entry name" value="PROTEIN_KINASE_ST"/>
    <property type="match status" value="1"/>
</dbReference>
<evidence type="ECO:0000256" key="9">
    <source>
        <dbReference type="ARBA" id="ARBA00022840"/>
    </source>
</evidence>
<comment type="catalytic activity">
    <reaction evidence="15 17">
        <text>L-threonyl-[protein] + ATP = O-phospho-L-threonyl-[protein] + ADP + H(+)</text>
        <dbReference type="Rhea" id="RHEA:46608"/>
        <dbReference type="Rhea" id="RHEA-COMP:11060"/>
        <dbReference type="Rhea" id="RHEA-COMP:11605"/>
        <dbReference type="ChEBI" id="CHEBI:15378"/>
        <dbReference type="ChEBI" id="CHEBI:30013"/>
        <dbReference type="ChEBI" id="CHEBI:30616"/>
        <dbReference type="ChEBI" id="CHEBI:61977"/>
        <dbReference type="ChEBI" id="CHEBI:456216"/>
        <dbReference type="EC" id="2.7.11.1"/>
    </reaction>
</comment>
<dbReference type="OrthoDB" id="619632at2759"/>
<keyword evidence="4 17" id="KW-0808">Transferase</keyword>
<evidence type="ECO:0000259" key="21">
    <source>
        <dbReference type="PROSITE" id="PS50011"/>
    </source>
</evidence>
<evidence type="ECO:0000259" key="23">
    <source>
        <dbReference type="PROSITE" id="PS50948"/>
    </source>
</evidence>
<evidence type="ECO:0000256" key="6">
    <source>
        <dbReference type="ARBA" id="ARBA00022729"/>
    </source>
</evidence>
<evidence type="ECO:0000256" key="16">
    <source>
        <dbReference type="ARBA" id="ARBA00048679"/>
    </source>
</evidence>
<protein>
    <recommendedName>
        <fullName evidence="17">Receptor-like serine/threonine-protein kinase</fullName>
        <ecNumber evidence="17">2.7.11.1</ecNumber>
    </recommendedName>
</protein>
<dbReference type="FunFam" id="1.10.510.10:FF:000302">
    <property type="entry name" value="Serine/threonine-protein kinase"/>
    <property type="match status" value="1"/>
</dbReference>
<dbReference type="Proteomes" id="UP000623129">
    <property type="component" value="Unassembled WGS sequence"/>
</dbReference>
<keyword evidence="25" id="KW-1185">Reference proteome</keyword>
<dbReference type="SUPFAM" id="SSF51110">
    <property type="entry name" value="alpha-D-mannose-specific plant lectins"/>
    <property type="match status" value="1"/>
</dbReference>
<dbReference type="PIRSF" id="PIRSF000641">
    <property type="entry name" value="SRK"/>
    <property type="match status" value="1"/>
</dbReference>
<feature type="domain" description="Protein kinase" evidence="21">
    <location>
        <begin position="512"/>
        <end position="811"/>
    </location>
</feature>
<evidence type="ECO:0000256" key="12">
    <source>
        <dbReference type="ARBA" id="ARBA00023157"/>
    </source>
</evidence>
<evidence type="ECO:0000256" key="20">
    <source>
        <dbReference type="SAM" id="SignalP"/>
    </source>
</evidence>
<dbReference type="CDD" id="cd01098">
    <property type="entry name" value="PAN_AP_plant"/>
    <property type="match status" value="1"/>
</dbReference>
<feature type="domain" description="Bulb-type lectin" evidence="22">
    <location>
        <begin position="24"/>
        <end position="152"/>
    </location>
</feature>
<dbReference type="PROSITE" id="PS00107">
    <property type="entry name" value="PROTEIN_KINASE_ATP"/>
    <property type="match status" value="1"/>
</dbReference>
<keyword evidence="14" id="KW-0325">Glycoprotein</keyword>
<dbReference type="GO" id="GO:0051707">
    <property type="term" value="P:response to other organism"/>
    <property type="evidence" value="ECO:0007669"/>
    <property type="project" value="UniProtKB-ARBA"/>
</dbReference>
<evidence type="ECO:0000256" key="8">
    <source>
        <dbReference type="ARBA" id="ARBA00022777"/>
    </source>
</evidence>
<dbReference type="InterPro" id="IPR017441">
    <property type="entry name" value="Protein_kinase_ATP_BS"/>
</dbReference>
<sequence>MKIPSLFTTFISYFLLSSSHPLALSTNLNYQNIKPGWSLYVHDSQNLLVSPSGSFSCGFYPVGLNAFSFSIWFSIDNKTIAWTANRDRPVNGKGSRVSLRHDGCLVLSDYDGTVVWSSDTQPTQKINQAQLLDNGNLVVTDLSGNIVWQSFDHPTDTLLPGQRITKDNQLVSSVAKGVLSSGYNKFYFDSNNILQLIYESPNMTSIYWPDPFKIWWDNNRTAYNSSRIGVLDEMGYFVGSDNLRFNASDFGDNVMRRLTLDHDGILRLYSLNNLTKTWSISWVALSQPCEVHGICGQYGLCMYQPLRCVCPLGFEILDPNDWRKGCKPTFNVTCNSAHQVRFIQRTHTDFWGFDFSYTAKLSYDACKKICLHDCSCQAFGYKKGSGECYPKVSLMNGKFSQNTMQTIYWKVPRSFKVPKVSPREKNLHDCHVSDVQFMNYTSMEQRKKNGKLKWVYLYSFACSVFLVEALFIFVGWWFMWREKKVEPGEQSYEAAPCCFRRFSYKELERATKKFRDELGRGGSGIVYKGVVGEETERLVVAVKKLHGVSGGDEEFFAELSIIGRINHMNLVRMRGFCSEGTAHRLLVYEFVENSSLDKALFSSQMNSSQGAYSLGWSRRCKIAVGVAKGLAYLHHDCLEWVIHCDVKPENILLDDEFEPKIADFGLVKLLNRSSCGRELSRIQGTRGYIAPEWASNLPITGKADVYSFGVVLLEILSGVRISDWVLDSKEEAEMVFRRSMSIIKDKYLHSKQGSWIDEFIDVRLNGDFNRSQALIMLNVALCCVEEERNRRPHMADVVRMLQSCDCDAEMLNQ</sequence>
<keyword evidence="8 17" id="KW-0418">Kinase</keyword>
<keyword evidence="6 20" id="KW-0732">Signal</keyword>
<dbReference type="FunFam" id="2.90.10.10:FF:000006">
    <property type="entry name" value="Serine/threonine-protein kinase"/>
    <property type="match status" value="1"/>
</dbReference>
<feature type="transmembrane region" description="Helical" evidence="19">
    <location>
        <begin position="455"/>
        <end position="480"/>
    </location>
</feature>
<dbReference type="InterPro" id="IPR000858">
    <property type="entry name" value="S_locus_glycoprot_dom"/>
</dbReference>
<organism evidence="24 25">
    <name type="scientific">Carex littledalei</name>
    <dbReference type="NCBI Taxonomy" id="544730"/>
    <lineage>
        <taxon>Eukaryota</taxon>
        <taxon>Viridiplantae</taxon>
        <taxon>Streptophyta</taxon>
        <taxon>Embryophyta</taxon>
        <taxon>Tracheophyta</taxon>
        <taxon>Spermatophyta</taxon>
        <taxon>Magnoliopsida</taxon>
        <taxon>Liliopsida</taxon>
        <taxon>Poales</taxon>
        <taxon>Cyperaceae</taxon>
        <taxon>Cyperoideae</taxon>
        <taxon>Cariceae</taxon>
        <taxon>Carex</taxon>
        <taxon>Carex subgen. Euthyceras</taxon>
    </lineage>
</organism>
<dbReference type="CDD" id="cd14066">
    <property type="entry name" value="STKc_IRAK"/>
    <property type="match status" value="1"/>
</dbReference>
<comment type="caution">
    <text evidence="24">The sequence shown here is derived from an EMBL/GenBank/DDBJ whole genome shotgun (WGS) entry which is preliminary data.</text>
</comment>
<evidence type="ECO:0000256" key="17">
    <source>
        <dbReference type="PIRNR" id="PIRNR000641"/>
    </source>
</evidence>
<dbReference type="SMART" id="SM00108">
    <property type="entry name" value="B_lectin"/>
    <property type="match status" value="1"/>
</dbReference>
<evidence type="ECO:0000256" key="1">
    <source>
        <dbReference type="ARBA" id="ARBA00004479"/>
    </source>
</evidence>
<evidence type="ECO:0000256" key="11">
    <source>
        <dbReference type="ARBA" id="ARBA00023136"/>
    </source>
</evidence>
<dbReference type="Pfam" id="PF00954">
    <property type="entry name" value="S_locus_glycop"/>
    <property type="match status" value="1"/>
</dbReference>
<evidence type="ECO:0000256" key="3">
    <source>
        <dbReference type="ARBA" id="ARBA00022536"/>
    </source>
</evidence>
<dbReference type="PANTHER" id="PTHR47974:SF1">
    <property type="entry name" value="PROTEIN KINASE DOMAIN-CONTAINING PROTEIN"/>
    <property type="match status" value="1"/>
</dbReference>
<dbReference type="SUPFAM" id="SSF56112">
    <property type="entry name" value="Protein kinase-like (PK-like)"/>
    <property type="match status" value="1"/>
</dbReference>
<reference evidence="24" key="1">
    <citation type="submission" date="2020-01" db="EMBL/GenBank/DDBJ databases">
        <title>Genome sequence of Kobresia littledalei, the first chromosome-level genome in the family Cyperaceae.</title>
        <authorList>
            <person name="Qu G."/>
        </authorList>
    </citation>
    <scope>NUCLEOTIDE SEQUENCE</scope>
    <source>
        <strain evidence="24">C.B.Clarke</strain>
        <tissue evidence="24">Leaf</tissue>
    </source>
</reference>
<evidence type="ECO:0000256" key="10">
    <source>
        <dbReference type="ARBA" id="ARBA00022989"/>
    </source>
</evidence>
<dbReference type="SMART" id="SM00220">
    <property type="entry name" value="S_TKc"/>
    <property type="match status" value="1"/>
</dbReference>
<comment type="subcellular location">
    <subcellularLocation>
        <location evidence="1">Membrane</location>
        <topology evidence="1">Single-pass type I membrane protein</topology>
    </subcellularLocation>
</comment>
<dbReference type="InterPro" id="IPR000719">
    <property type="entry name" value="Prot_kinase_dom"/>
</dbReference>
<keyword evidence="2 17" id="KW-0723">Serine/threonine-protein kinase</keyword>
<dbReference type="GO" id="GO:0005524">
    <property type="term" value="F:ATP binding"/>
    <property type="evidence" value="ECO:0007669"/>
    <property type="project" value="UniProtKB-UniRule"/>
</dbReference>
<dbReference type="AlphaFoldDB" id="A0A833QYR5"/>
<dbReference type="Pfam" id="PF00069">
    <property type="entry name" value="Pkinase"/>
    <property type="match status" value="1"/>
</dbReference>
<dbReference type="GO" id="GO:0004674">
    <property type="term" value="F:protein serine/threonine kinase activity"/>
    <property type="evidence" value="ECO:0007669"/>
    <property type="project" value="UniProtKB-KW"/>
</dbReference>
<dbReference type="InterPro" id="IPR024171">
    <property type="entry name" value="SRK-like_kinase"/>
</dbReference>
<comment type="catalytic activity">
    <reaction evidence="16 17">
        <text>L-seryl-[protein] + ATP = O-phospho-L-seryl-[protein] + ADP + H(+)</text>
        <dbReference type="Rhea" id="RHEA:17989"/>
        <dbReference type="Rhea" id="RHEA-COMP:9863"/>
        <dbReference type="Rhea" id="RHEA-COMP:11604"/>
        <dbReference type="ChEBI" id="CHEBI:15378"/>
        <dbReference type="ChEBI" id="CHEBI:29999"/>
        <dbReference type="ChEBI" id="CHEBI:30616"/>
        <dbReference type="ChEBI" id="CHEBI:83421"/>
        <dbReference type="ChEBI" id="CHEBI:456216"/>
        <dbReference type="EC" id="2.7.11.1"/>
    </reaction>
</comment>
<evidence type="ECO:0000256" key="13">
    <source>
        <dbReference type="ARBA" id="ARBA00023170"/>
    </source>
</evidence>
<feature type="signal peptide" evidence="20">
    <location>
        <begin position="1"/>
        <end position="25"/>
    </location>
</feature>
<dbReference type="PROSITE" id="PS50011">
    <property type="entry name" value="PROTEIN_KINASE_DOM"/>
    <property type="match status" value="1"/>
</dbReference>
<keyword evidence="9 17" id="KW-0067">ATP-binding</keyword>
<comment type="similarity">
    <text evidence="17">Belongs to the protein kinase superfamily. Ser/Thr protein kinase family.</text>
</comment>
<dbReference type="GO" id="GO:0048544">
    <property type="term" value="P:recognition of pollen"/>
    <property type="evidence" value="ECO:0007669"/>
    <property type="project" value="InterPro"/>
</dbReference>
<evidence type="ECO:0000256" key="2">
    <source>
        <dbReference type="ARBA" id="ARBA00022527"/>
    </source>
</evidence>
<gene>
    <name evidence="24" type="ORF">FCM35_KLT05362</name>
</gene>
<dbReference type="EC" id="2.7.11.1" evidence="17"/>
<evidence type="ECO:0000256" key="4">
    <source>
        <dbReference type="ARBA" id="ARBA00022679"/>
    </source>
</evidence>
<dbReference type="InterPro" id="IPR036426">
    <property type="entry name" value="Bulb-type_lectin_dom_sf"/>
</dbReference>
<evidence type="ECO:0000259" key="22">
    <source>
        <dbReference type="PROSITE" id="PS50927"/>
    </source>
</evidence>
<evidence type="ECO:0000256" key="14">
    <source>
        <dbReference type="ARBA" id="ARBA00023180"/>
    </source>
</evidence>
<evidence type="ECO:0000256" key="15">
    <source>
        <dbReference type="ARBA" id="ARBA00047899"/>
    </source>
</evidence>
<feature type="domain" description="Apple" evidence="23">
    <location>
        <begin position="334"/>
        <end position="412"/>
    </location>
</feature>
<evidence type="ECO:0000313" key="24">
    <source>
        <dbReference type="EMBL" id="KAF3330031.1"/>
    </source>
</evidence>
<dbReference type="Gene3D" id="3.30.200.20">
    <property type="entry name" value="Phosphorylase Kinase, domain 1"/>
    <property type="match status" value="1"/>
</dbReference>
<keyword evidence="7 17" id="KW-0547">Nucleotide-binding</keyword>
<dbReference type="InterPro" id="IPR003609">
    <property type="entry name" value="Pan_app"/>
</dbReference>
<evidence type="ECO:0000256" key="7">
    <source>
        <dbReference type="ARBA" id="ARBA00022741"/>
    </source>
</evidence>
<proteinExistence type="inferred from homology"/>
<evidence type="ECO:0000256" key="18">
    <source>
        <dbReference type="PROSITE-ProRule" id="PRU10141"/>
    </source>
</evidence>
<accession>A0A833QYR5</accession>
<keyword evidence="12" id="KW-1015">Disulfide bond</keyword>
<dbReference type="PROSITE" id="PS50948">
    <property type="entry name" value="PAN"/>
    <property type="match status" value="1"/>
</dbReference>
<dbReference type="InterPro" id="IPR008271">
    <property type="entry name" value="Ser/Thr_kinase_AS"/>
</dbReference>
<dbReference type="PROSITE" id="PS50927">
    <property type="entry name" value="BULB_LECTIN"/>
    <property type="match status" value="1"/>
</dbReference>
<dbReference type="CDD" id="cd00028">
    <property type="entry name" value="B_lectin"/>
    <property type="match status" value="1"/>
</dbReference>
<dbReference type="InterPro" id="IPR001480">
    <property type="entry name" value="Bulb-type_lectin_dom"/>
</dbReference>
<dbReference type="Gene3D" id="1.10.510.10">
    <property type="entry name" value="Transferase(Phosphotransferase) domain 1"/>
    <property type="match status" value="1"/>
</dbReference>
<evidence type="ECO:0000313" key="25">
    <source>
        <dbReference type="Proteomes" id="UP000623129"/>
    </source>
</evidence>
<dbReference type="Pfam" id="PF01453">
    <property type="entry name" value="B_lectin"/>
    <property type="match status" value="1"/>
</dbReference>
<dbReference type="GO" id="GO:0016020">
    <property type="term" value="C:membrane"/>
    <property type="evidence" value="ECO:0007669"/>
    <property type="project" value="UniProtKB-SubCell"/>
</dbReference>
<keyword evidence="11 19" id="KW-0472">Membrane</keyword>
<feature type="chain" id="PRO_5032744263" description="Receptor-like serine/threonine-protein kinase" evidence="20">
    <location>
        <begin position="26"/>
        <end position="813"/>
    </location>
</feature>
<dbReference type="InterPro" id="IPR011009">
    <property type="entry name" value="Kinase-like_dom_sf"/>
</dbReference>
<keyword evidence="5 19" id="KW-0812">Transmembrane</keyword>
<dbReference type="FunFam" id="3.30.200.20:FF:000059">
    <property type="entry name" value="S-receptor-like serine/threonine-protein kinase"/>
    <property type="match status" value="1"/>
</dbReference>
<name>A0A833QYR5_9POAL</name>
<keyword evidence="3" id="KW-0245">EGF-like domain</keyword>
<dbReference type="PANTHER" id="PTHR47974">
    <property type="entry name" value="OS07G0415500 PROTEIN"/>
    <property type="match status" value="1"/>
</dbReference>
<evidence type="ECO:0000256" key="5">
    <source>
        <dbReference type="ARBA" id="ARBA00022692"/>
    </source>
</evidence>
<dbReference type="Gene3D" id="2.90.10.10">
    <property type="entry name" value="Bulb-type lectin domain"/>
    <property type="match status" value="1"/>
</dbReference>